<evidence type="ECO:0000313" key="6">
    <source>
        <dbReference type="Proteomes" id="UP001196509"/>
    </source>
</evidence>
<sequence length="273" mass="28775">MKAPALEFHRPDTVQAALAILAEGDGAARVLAGGQSLVPMLNLRVAFAETLVDIGAIQELAAIEDAGNHVRLGASVSHARIEDGQTGDYFGGMLGHVAGNIAYRAIRNRGTIGGSLAHADPAADWPVAMIALGANVEIAGSNGSRKLPVDEFMVDVFTTALQEDEILTAICIPKASPKLRWSFQKMRKKAGAFGEAIAAAVHDPESGLCRVVAGSSAIGGPQRFTLLETALQDGDVDDDAIRDAVTRTIGSLGRYETQIHTVCLRRAIEEVRT</sequence>
<organism evidence="5 6">
    <name type="scientific">Flavimaribacter sediminis</name>
    <dbReference type="NCBI Taxonomy" id="2865987"/>
    <lineage>
        <taxon>Bacteria</taxon>
        <taxon>Pseudomonadati</taxon>
        <taxon>Pseudomonadota</taxon>
        <taxon>Alphaproteobacteria</taxon>
        <taxon>Hyphomicrobiales</taxon>
        <taxon>Rhizobiaceae</taxon>
        <taxon>Flavimaribacter</taxon>
    </lineage>
</organism>
<dbReference type="SUPFAM" id="SSF56176">
    <property type="entry name" value="FAD-binding/transporter-associated domain-like"/>
    <property type="match status" value="1"/>
</dbReference>
<dbReference type="GO" id="GO:0016491">
    <property type="term" value="F:oxidoreductase activity"/>
    <property type="evidence" value="ECO:0007669"/>
    <property type="project" value="UniProtKB-KW"/>
</dbReference>
<keyword evidence="2" id="KW-0274">FAD</keyword>
<dbReference type="RefSeq" id="WP_220227400.1">
    <property type="nucleotide sequence ID" value="NZ_JAICBX010000001.1"/>
</dbReference>
<dbReference type="InterPro" id="IPR051312">
    <property type="entry name" value="Diverse_Substr_Oxidored"/>
</dbReference>
<dbReference type="InterPro" id="IPR036318">
    <property type="entry name" value="FAD-bd_PCMH-like_sf"/>
</dbReference>
<proteinExistence type="predicted"/>
<dbReference type="PANTHER" id="PTHR42659:SF2">
    <property type="entry name" value="XANTHINE DEHYDROGENASE SUBUNIT C-RELATED"/>
    <property type="match status" value="1"/>
</dbReference>
<protein>
    <submittedName>
        <fullName evidence="5">FAD binding domain-containing protein</fullName>
    </submittedName>
</protein>
<name>A0AAE2ZLN2_9HYPH</name>
<keyword evidence="6" id="KW-1185">Reference proteome</keyword>
<dbReference type="EMBL" id="JAICBX010000001">
    <property type="protein sequence ID" value="MBW8636745.1"/>
    <property type="molecule type" value="Genomic_DNA"/>
</dbReference>
<feature type="domain" description="FAD-binding PCMH-type" evidence="4">
    <location>
        <begin position="1"/>
        <end position="177"/>
    </location>
</feature>
<dbReference type="SUPFAM" id="SSF55447">
    <property type="entry name" value="CO dehydrogenase flavoprotein C-terminal domain-like"/>
    <property type="match status" value="1"/>
</dbReference>
<dbReference type="InterPro" id="IPR036683">
    <property type="entry name" value="CO_DH_flav_C_dom_sf"/>
</dbReference>
<reference evidence="5" key="1">
    <citation type="submission" date="2021-08" db="EMBL/GenBank/DDBJ databases">
        <title>Hoeflea bacterium WL0058 sp. nov., isolated from the sediment.</title>
        <authorList>
            <person name="Wang L."/>
            <person name="Zhang D."/>
        </authorList>
    </citation>
    <scope>NUCLEOTIDE SEQUENCE</scope>
    <source>
        <strain evidence="5">WL0058</strain>
    </source>
</reference>
<dbReference type="InterPro" id="IPR016166">
    <property type="entry name" value="FAD-bd_PCMH"/>
</dbReference>
<dbReference type="Proteomes" id="UP001196509">
    <property type="component" value="Unassembled WGS sequence"/>
</dbReference>
<dbReference type="InterPro" id="IPR002346">
    <property type="entry name" value="Mopterin_DH_FAD-bd"/>
</dbReference>
<dbReference type="Gene3D" id="3.30.43.10">
    <property type="entry name" value="Uridine Diphospho-n-acetylenolpyruvylglucosamine Reductase, domain 2"/>
    <property type="match status" value="1"/>
</dbReference>
<dbReference type="Pfam" id="PF00941">
    <property type="entry name" value="FAD_binding_5"/>
    <property type="match status" value="1"/>
</dbReference>
<dbReference type="AlphaFoldDB" id="A0AAE2ZLN2"/>
<accession>A0AAE2ZLN2</accession>
<dbReference type="Gene3D" id="3.30.465.10">
    <property type="match status" value="1"/>
</dbReference>
<dbReference type="PROSITE" id="PS51387">
    <property type="entry name" value="FAD_PCMH"/>
    <property type="match status" value="1"/>
</dbReference>
<dbReference type="InterPro" id="IPR016169">
    <property type="entry name" value="FAD-bd_PCMH_sub2"/>
</dbReference>
<keyword evidence="3" id="KW-0560">Oxidoreductase</keyword>
<comment type="caution">
    <text evidence="5">The sequence shown here is derived from an EMBL/GenBank/DDBJ whole genome shotgun (WGS) entry which is preliminary data.</text>
</comment>
<evidence type="ECO:0000256" key="1">
    <source>
        <dbReference type="ARBA" id="ARBA00022630"/>
    </source>
</evidence>
<evidence type="ECO:0000259" key="4">
    <source>
        <dbReference type="PROSITE" id="PS51387"/>
    </source>
</evidence>
<evidence type="ECO:0000313" key="5">
    <source>
        <dbReference type="EMBL" id="MBW8636745.1"/>
    </source>
</evidence>
<keyword evidence="1" id="KW-0285">Flavoprotein</keyword>
<dbReference type="GO" id="GO:0071949">
    <property type="term" value="F:FAD binding"/>
    <property type="evidence" value="ECO:0007669"/>
    <property type="project" value="InterPro"/>
</dbReference>
<dbReference type="PANTHER" id="PTHR42659">
    <property type="entry name" value="XANTHINE DEHYDROGENASE SUBUNIT C-RELATED"/>
    <property type="match status" value="1"/>
</dbReference>
<gene>
    <name evidence="5" type="ORF">K1W69_06070</name>
</gene>
<dbReference type="InterPro" id="IPR016167">
    <property type="entry name" value="FAD-bd_PCMH_sub1"/>
</dbReference>
<evidence type="ECO:0000256" key="2">
    <source>
        <dbReference type="ARBA" id="ARBA00022827"/>
    </source>
</evidence>
<evidence type="ECO:0000256" key="3">
    <source>
        <dbReference type="ARBA" id="ARBA00023002"/>
    </source>
</evidence>